<evidence type="ECO:0000256" key="7">
    <source>
        <dbReference type="SAM" id="Phobius"/>
    </source>
</evidence>
<feature type="transmembrane region" description="Helical" evidence="7">
    <location>
        <begin position="502"/>
        <end position="522"/>
    </location>
</feature>
<evidence type="ECO:0000259" key="9">
    <source>
        <dbReference type="Pfam" id="PF01569"/>
    </source>
</evidence>
<keyword evidence="7" id="KW-0812">Transmembrane</keyword>
<evidence type="ECO:0000256" key="5">
    <source>
        <dbReference type="ARBA" id="ARBA00022694"/>
    </source>
</evidence>
<feature type="domain" description="tRNA/rRNA methyltransferase SpoU type" evidence="8">
    <location>
        <begin position="90"/>
        <end position="211"/>
    </location>
</feature>
<dbReference type="EMBL" id="CAUJNA010000518">
    <property type="protein sequence ID" value="CAJ1378154.1"/>
    <property type="molecule type" value="Genomic_DNA"/>
</dbReference>
<comment type="caution">
    <text evidence="10">The sequence shown here is derived from an EMBL/GenBank/DDBJ whole genome shotgun (WGS) entry which is preliminary data.</text>
</comment>
<evidence type="ECO:0008006" key="12">
    <source>
        <dbReference type="Google" id="ProtNLM"/>
    </source>
</evidence>
<name>A0AA36HZG8_9DINO</name>
<dbReference type="GO" id="GO:0008168">
    <property type="term" value="F:methyltransferase activity"/>
    <property type="evidence" value="ECO:0007669"/>
    <property type="project" value="InterPro"/>
</dbReference>
<dbReference type="InterPro" id="IPR000326">
    <property type="entry name" value="PAP2/HPO"/>
</dbReference>
<feature type="transmembrane region" description="Helical" evidence="7">
    <location>
        <begin position="528"/>
        <end position="546"/>
    </location>
</feature>
<dbReference type="GO" id="GO:0002938">
    <property type="term" value="P:tRNA guanine ribose methylation"/>
    <property type="evidence" value="ECO:0007669"/>
    <property type="project" value="TreeGrafter"/>
</dbReference>
<keyword evidence="11" id="KW-1185">Reference proteome</keyword>
<evidence type="ECO:0000256" key="3">
    <source>
        <dbReference type="ARBA" id="ARBA00022679"/>
    </source>
</evidence>
<dbReference type="InterPro" id="IPR036938">
    <property type="entry name" value="PAP2/HPO_sf"/>
</dbReference>
<sequence>MEAAYAATRGPVPITPLARIPRWERRTAPVRAKSWRSHGAACAVALRSAKRILEETREPARVARARNALARRTRAARLVFCSLDQADVMACLRTMDLFGVQFAEVVGERKEVGDTSKNAKAFVTLQHWPDVRSCQVEMREAGYQCVAVDQSGADFQVLRPSDAASTPRLAIFFAGEQSRQEVLDSCDLQVRLPQRGFARSQSLGTSVALVLSSLRAFGMLSEPLTDEEQQHLWMHWLLQLQGKALQGGASRMVSALLAAGALNVTPTGVTVWTLDFWTGLRDEADRQKFFSDLKILAVAGDNDSERTQAAMRARLLNADCPYGLTLPIDVTWPIVPDDVAHMVEPVTLLKLIAVVYSYLPLIPVFFITAEFLVCRGTRQLWILMWLGIICSVNEGIVKKLISEPRPGSMMELRGDHGLLEGSCVISCGMPSSHSAIAMGWFILSILDATARTHLSPRDEDSVPSRNRGRSLLATERKKVVDFMKNFCLVPWVKKEVLTVREFISFTLFWFFLMVPVPFMRVVLKDHTANQAVAGSGLGVLLAMLWWRTVRVLQRRYRDLEGCDIWHGLIRHDYCLPIPERDDRDVRQNLELGHRTHTTF</sequence>
<proteinExistence type="predicted"/>
<dbReference type="Proteomes" id="UP001178507">
    <property type="component" value="Unassembled WGS sequence"/>
</dbReference>
<dbReference type="PANTHER" id="PTHR43453:SF1">
    <property type="entry name" value="TRNA_RRNA METHYLTRANSFERASE SPOU TYPE DOMAIN-CONTAINING PROTEIN"/>
    <property type="match status" value="1"/>
</dbReference>
<evidence type="ECO:0000256" key="1">
    <source>
        <dbReference type="ARBA" id="ARBA00022555"/>
    </source>
</evidence>
<dbReference type="InterPro" id="IPR029028">
    <property type="entry name" value="Alpha/beta_knot_MTases"/>
</dbReference>
<keyword evidence="7" id="KW-1133">Transmembrane helix</keyword>
<evidence type="ECO:0000256" key="2">
    <source>
        <dbReference type="ARBA" id="ARBA00022603"/>
    </source>
</evidence>
<gene>
    <name evidence="10" type="ORF">EVOR1521_LOCUS6775</name>
</gene>
<evidence type="ECO:0000256" key="6">
    <source>
        <dbReference type="ARBA" id="ARBA00022884"/>
    </source>
</evidence>
<evidence type="ECO:0000313" key="10">
    <source>
        <dbReference type="EMBL" id="CAJ1378154.1"/>
    </source>
</evidence>
<keyword evidence="2" id="KW-0489">Methyltransferase</keyword>
<feature type="domain" description="Phosphatidic acid phosphatase type 2/haloperoxidase" evidence="9">
    <location>
        <begin position="383"/>
        <end position="550"/>
    </location>
</feature>
<keyword evidence="3" id="KW-0808">Transferase</keyword>
<dbReference type="SUPFAM" id="SSF48317">
    <property type="entry name" value="Acid phosphatase/Vanadium-dependent haloperoxidase"/>
    <property type="match status" value="1"/>
</dbReference>
<evidence type="ECO:0000313" key="11">
    <source>
        <dbReference type="Proteomes" id="UP001178507"/>
    </source>
</evidence>
<dbReference type="Gene3D" id="3.40.1280.10">
    <property type="match status" value="1"/>
</dbReference>
<dbReference type="InterPro" id="IPR033671">
    <property type="entry name" value="TrmH"/>
</dbReference>
<dbReference type="AlphaFoldDB" id="A0AA36HZG8"/>
<evidence type="ECO:0000256" key="4">
    <source>
        <dbReference type="ARBA" id="ARBA00022691"/>
    </source>
</evidence>
<keyword evidence="5" id="KW-0819">tRNA processing</keyword>
<dbReference type="InterPro" id="IPR001537">
    <property type="entry name" value="SpoU_MeTrfase"/>
</dbReference>
<dbReference type="SUPFAM" id="SSF75217">
    <property type="entry name" value="alpha/beta knot"/>
    <property type="match status" value="1"/>
</dbReference>
<keyword evidence="4" id="KW-0949">S-adenosyl-L-methionine</keyword>
<dbReference type="Pfam" id="PF00588">
    <property type="entry name" value="SpoU_methylase"/>
    <property type="match status" value="1"/>
</dbReference>
<keyword evidence="7" id="KW-0472">Membrane</keyword>
<reference evidence="10" key="1">
    <citation type="submission" date="2023-08" db="EMBL/GenBank/DDBJ databases">
        <authorList>
            <person name="Chen Y."/>
            <person name="Shah S."/>
            <person name="Dougan E. K."/>
            <person name="Thang M."/>
            <person name="Chan C."/>
        </authorList>
    </citation>
    <scope>NUCLEOTIDE SEQUENCE</scope>
</reference>
<feature type="transmembrane region" description="Helical" evidence="7">
    <location>
        <begin position="351"/>
        <end position="373"/>
    </location>
</feature>
<keyword evidence="1" id="KW-0820">tRNA-binding</keyword>
<dbReference type="Pfam" id="PF01569">
    <property type="entry name" value="PAP2"/>
    <property type="match status" value="1"/>
</dbReference>
<protein>
    <recommendedName>
        <fullName evidence="12">Dolichyldiphosphatase</fullName>
    </recommendedName>
</protein>
<accession>A0AA36HZG8</accession>
<keyword evidence="6" id="KW-0694">RNA-binding</keyword>
<dbReference type="PANTHER" id="PTHR43453">
    <property type="entry name" value="RRNA METHYLASE-LIKE"/>
    <property type="match status" value="1"/>
</dbReference>
<evidence type="ECO:0000259" key="8">
    <source>
        <dbReference type="Pfam" id="PF00588"/>
    </source>
</evidence>
<dbReference type="InterPro" id="IPR029026">
    <property type="entry name" value="tRNA_m1G_MTases_N"/>
</dbReference>
<organism evidence="10 11">
    <name type="scientific">Effrenium voratum</name>
    <dbReference type="NCBI Taxonomy" id="2562239"/>
    <lineage>
        <taxon>Eukaryota</taxon>
        <taxon>Sar</taxon>
        <taxon>Alveolata</taxon>
        <taxon>Dinophyceae</taxon>
        <taxon>Suessiales</taxon>
        <taxon>Symbiodiniaceae</taxon>
        <taxon>Effrenium</taxon>
    </lineage>
</organism>